<evidence type="ECO:0000313" key="2">
    <source>
        <dbReference type="Proteomes" id="UP001358193"/>
    </source>
</evidence>
<dbReference type="EMBL" id="OR769223">
    <property type="protein sequence ID" value="WQJ53832.1"/>
    <property type="molecule type" value="Genomic_DNA"/>
</dbReference>
<dbReference type="Proteomes" id="UP001358193">
    <property type="component" value="Segment"/>
</dbReference>
<proteinExistence type="predicted"/>
<accession>A0ABZ0Z6F8</accession>
<evidence type="ECO:0000313" key="1">
    <source>
        <dbReference type="EMBL" id="WQJ53832.1"/>
    </source>
</evidence>
<protein>
    <submittedName>
        <fullName evidence="1">Uncharacterized protein</fullName>
    </submittedName>
</protein>
<organism evidence="1 2">
    <name type="scientific">phage Lak_Megaphage_Sonny</name>
    <dbReference type="NCBI Taxonomy" id="3109229"/>
    <lineage>
        <taxon>Viruses</taxon>
        <taxon>Duplodnaviria</taxon>
        <taxon>Heunggongvirae</taxon>
        <taxon>Uroviricota</taxon>
        <taxon>Caudoviricetes</taxon>
        <taxon>Caudoviricetes code 15 clade</taxon>
    </lineage>
</organism>
<reference evidence="1 2" key="1">
    <citation type="submission" date="2023-11" db="EMBL/GenBank/DDBJ databases">
        <authorList>
            <person name="Cook R."/>
            <person name="Crisci M."/>
            <person name="Pye H."/>
            <person name="Adriaenssens E."/>
            <person name="Santini J."/>
        </authorList>
    </citation>
    <scope>NUCLEOTIDE SEQUENCE [LARGE SCALE GENOMIC DNA]</scope>
    <source>
        <strain evidence="1">Lak_Megaphage_Sonny</strain>
    </source>
</reference>
<name>A0ABZ0Z6F8_9CAUD</name>
<keyword evidence="2" id="KW-1185">Reference proteome</keyword>
<sequence length="91" mass="10475">MENLISEQEQSLVNMLSNDIINPEKLAAFLCFMNESIVAFNKYGTGDSIKYINYLYVSVWPIIEEILNNKHKIEDMLIKQNIMYSPGIVVS</sequence>